<proteinExistence type="predicted"/>
<keyword evidence="3" id="KW-0539">Nucleus</keyword>
<protein>
    <submittedName>
        <fullName evidence="6">Uncharacterized protein</fullName>
    </submittedName>
</protein>
<keyword evidence="2" id="KW-0879">Wnt signaling pathway</keyword>
<evidence type="ECO:0000256" key="3">
    <source>
        <dbReference type="ARBA" id="ARBA00023242"/>
    </source>
</evidence>
<feature type="non-terminal residue" evidence="6">
    <location>
        <position position="219"/>
    </location>
</feature>
<evidence type="ECO:0000256" key="1">
    <source>
        <dbReference type="ARBA" id="ARBA00004123"/>
    </source>
</evidence>
<evidence type="ECO:0000313" key="6">
    <source>
        <dbReference type="EMBL" id="CAI9615315.1"/>
    </source>
</evidence>
<comment type="subcellular location">
    <subcellularLocation>
        <location evidence="1">Nucleus</location>
    </subcellularLocation>
</comment>
<evidence type="ECO:0000256" key="2">
    <source>
        <dbReference type="ARBA" id="ARBA00022687"/>
    </source>
</evidence>
<evidence type="ECO:0000256" key="5">
    <source>
        <dbReference type="SAM" id="MobiDB-lite"/>
    </source>
</evidence>
<comment type="caution">
    <text evidence="6">The sequence shown here is derived from an EMBL/GenBank/DDBJ whole genome shotgun (WGS) entry which is preliminary data.</text>
</comment>
<accession>A0ABN9H4N8</accession>
<dbReference type="PANTHER" id="PTHR23194:SF3">
    <property type="entry name" value="PYGOPUS HOMOLOG 1"/>
    <property type="match status" value="1"/>
</dbReference>
<comment type="function">
    <text evidence="4">Involved in signal transduction through the Wnt pathway.</text>
</comment>
<evidence type="ECO:0000256" key="4">
    <source>
        <dbReference type="ARBA" id="ARBA00037400"/>
    </source>
</evidence>
<feature type="region of interest" description="Disordered" evidence="5">
    <location>
        <begin position="1"/>
        <end position="53"/>
    </location>
</feature>
<organism evidence="6 7">
    <name type="scientific">Staurois parvus</name>
    <dbReference type="NCBI Taxonomy" id="386267"/>
    <lineage>
        <taxon>Eukaryota</taxon>
        <taxon>Metazoa</taxon>
        <taxon>Chordata</taxon>
        <taxon>Craniata</taxon>
        <taxon>Vertebrata</taxon>
        <taxon>Euteleostomi</taxon>
        <taxon>Amphibia</taxon>
        <taxon>Batrachia</taxon>
        <taxon>Anura</taxon>
        <taxon>Neobatrachia</taxon>
        <taxon>Ranoidea</taxon>
        <taxon>Ranidae</taxon>
        <taxon>Staurois</taxon>
    </lineage>
</organism>
<evidence type="ECO:0000313" key="7">
    <source>
        <dbReference type="Proteomes" id="UP001162483"/>
    </source>
</evidence>
<dbReference type="EMBL" id="CATNWA010019849">
    <property type="protein sequence ID" value="CAI9615315.1"/>
    <property type="molecule type" value="Genomic_DNA"/>
</dbReference>
<dbReference type="PANTHER" id="PTHR23194">
    <property type="entry name" value="PYGOPUS"/>
    <property type="match status" value="1"/>
</dbReference>
<feature type="compositionally biased region" description="Basic and acidic residues" evidence="5">
    <location>
        <begin position="1"/>
        <end position="10"/>
    </location>
</feature>
<dbReference type="Proteomes" id="UP001162483">
    <property type="component" value="Unassembled WGS sequence"/>
</dbReference>
<keyword evidence="7" id="KW-1185">Reference proteome</keyword>
<dbReference type="InterPro" id="IPR052475">
    <property type="entry name" value="Wnt_Signal_Transd_Protein"/>
</dbReference>
<sequence>MEKSLWDKAGDVGGLEGLIRSGTPLGCPEKKKRKASGQGSSLSPLSEYAPPTNTSSDHLIACNPFDDDYSIPPVSGYTYYGKLGYSNIESFNTFRMPPDTSPKRPSRNFGNHMLRDQPPPFTKDLKVMGKSFPFNLAAQEKSNFESESFFYSSLGQTITMPGQHFRANQNDEDLQRMTSLNSAPRNDFQLASYRPQCVKMNVGQIDSNSSFTPTQPHFL</sequence>
<reference evidence="6" key="1">
    <citation type="submission" date="2023-05" db="EMBL/GenBank/DDBJ databases">
        <authorList>
            <person name="Stuckert A."/>
        </authorList>
    </citation>
    <scope>NUCLEOTIDE SEQUENCE</scope>
</reference>
<feature type="region of interest" description="Disordered" evidence="5">
    <location>
        <begin position="95"/>
        <end position="119"/>
    </location>
</feature>
<gene>
    <name evidence="6" type="ORF">SPARVUS_LOCUS15212675</name>
</gene>
<name>A0ABN9H4N8_9NEOB</name>